<keyword evidence="8" id="KW-0648">Protein biosynthesis</keyword>
<comment type="similarity">
    <text evidence="1">Belongs to the class-II aminoacyl-tRNA synthetase family.</text>
</comment>
<keyword evidence="5" id="KW-0547">Nucleotide-binding</keyword>
<sequence length="371" mass="42202">MTMTLRRQSTCVGKGEDPFDGKFLSDPQREGLNQFKAIFLGTGVLDKTLSTPKRIHAGRKHNDLDDVGKDTHHRTFFEVLGNWSFGDCFKSRAISWALELLTQVCKLPADRICAMYFGGDEKLSLEGNDEARDIGLEFLPVLPFGRKEPLVALTAVLRAPIGRLMGHTRVYVSTIGESNPFSSQPVRLYASVPQKYFKVWWKYPPKGFYKGNTDASYKDGTDLAWVGGIIRDDEAEYVRAYNKEIQAPTSPLAEVKGVSELILYAEEHGFLPIVIETDCKAVKDKAMSKTLHIESIYREMQLLVRKHNVTVFAAYEEVNDIANQLAHLRYNGMHEYKDINEIPLSIQQDVRTRLADEKNNKPYHRLRKSKK</sequence>
<keyword evidence="3" id="KW-0820">tRNA-binding</keyword>
<dbReference type="InterPro" id="IPR036397">
    <property type="entry name" value="RNaseH_sf"/>
</dbReference>
<keyword evidence="6" id="KW-0067">ATP-binding</keyword>
<dbReference type="EMBL" id="CM010724">
    <property type="protein sequence ID" value="RZC80940.1"/>
    <property type="molecule type" value="Genomic_DNA"/>
</dbReference>
<proteinExistence type="inferred from homology"/>
<evidence type="ECO:0000256" key="9">
    <source>
        <dbReference type="ARBA" id="ARBA00023146"/>
    </source>
</evidence>
<keyword evidence="7" id="KW-0694">RNA-binding</keyword>
<evidence type="ECO:0000256" key="2">
    <source>
        <dbReference type="ARBA" id="ARBA00013168"/>
    </source>
</evidence>
<dbReference type="InterPro" id="IPR012337">
    <property type="entry name" value="RNaseH-like_sf"/>
</dbReference>
<evidence type="ECO:0000256" key="8">
    <source>
        <dbReference type="ARBA" id="ARBA00022917"/>
    </source>
</evidence>
<evidence type="ECO:0000313" key="11">
    <source>
        <dbReference type="EMBL" id="RZC80940.1"/>
    </source>
</evidence>
<organism evidence="11 12">
    <name type="scientific">Papaver somniferum</name>
    <name type="common">Opium poppy</name>
    <dbReference type="NCBI Taxonomy" id="3469"/>
    <lineage>
        <taxon>Eukaryota</taxon>
        <taxon>Viridiplantae</taxon>
        <taxon>Streptophyta</taxon>
        <taxon>Embryophyta</taxon>
        <taxon>Tracheophyta</taxon>
        <taxon>Spermatophyta</taxon>
        <taxon>Magnoliopsida</taxon>
        <taxon>Ranunculales</taxon>
        <taxon>Papaveraceae</taxon>
        <taxon>Papaveroideae</taxon>
        <taxon>Papaver</taxon>
    </lineage>
</organism>
<keyword evidence="4" id="KW-0436">Ligase</keyword>
<keyword evidence="12" id="KW-1185">Reference proteome</keyword>
<dbReference type="SUPFAM" id="SSF55681">
    <property type="entry name" value="Class II aaRS and biotin synthetases"/>
    <property type="match status" value="1"/>
</dbReference>
<dbReference type="GO" id="GO:0004523">
    <property type="term" value="F:RNA-DNA hybrid ribonuclease activity"/>
    <property type="evidence" value="ECO:0007669"/>
    <property type="project" value="InterPro"/>
</dbReference>
<dbReference type="EC" id="6.1.1.7" evidence="2"/>
<gene>
    <name evidence="11" type="ORF">C5167_043501</name>
</gene>
<dbReference type="Gene3D" id="3.30.420.10">
    <property type="entry name" value="Ribonuclease H-like superfamily/Ribonuclease H"/>
    <property type="match status" value="1"/>
</dbReference>
<evidence type="ECO:0000256" key="1">
    <source>
        <dbReference type="ARBA" id="ARBA00008226"/>
    </source>
</evidence>
<feature type="domain" description="Alanyl-transfer RNA synthetases family profile" evidence="10">
    <location>
        <begin position="31"/>
        <end position="200"/>
    </location>
</feature>
<dbReference type="InterPro" id="IPR002156">
    <property type="entry name" value="RNaseH_domain"/>
</dbReference>
<dbReference type="InterPro" id="IPR045864">
    <property type="entry name" value="aa-tRNA-synth_II/BPL/LPL"/>
</dbReference>
<dbReference type="GO" id="GO:0006419">
    <property type="term" value="P:alanyl-tRNA aminoacylation"/>
    <property type="evidence" value="ECO:0007669"/>
    <property type="project" value="InterPro"/>
</dbReference>
<dbReference type="GO" id="GO:0009507">
    <property type="term" value="C:chloroplast"/>
    <property type="evidence" value="ECO:0007669"/>
    <property type="project" value="TreeGrafter"/>
</dbReference>
<dbReference type="GO" id="GO:0005739">
    <property type="term" value="C:mitochondrion"/>
    <property type="evidence" value="ECO:0007669"/>
    <property type="project" value="TreeGrafter"/>
</dbReference>
<name>A0A4Y7L8J5_PAPSO</name>
<evidence type="ECO:0000259" key="10">
    <source>
        <dbReference type="PROSITE" id="PS50860"/>
    </source>
</evidence>
<dbReference type="GO" id="GO:0004813">
    <property type="term" value="F:alanine-tRNA ligase activity"/>
    <property type="evidence" value="ECO:0007669"/>
    <property type="project" value="UniProtKB-EC"/>
</dbReference>
<evidence type="ECO:0000256" key="5">
    <source>
        <dbReference type="ARBA" id="ARBA00022741"/>
    </source>
</evidence>
<protein>
    <recommendedName>
        <fullName evidence="2">alanine--tRNA ligase</fullName>
        <ecNumber evidence="2">6.1.1.7</ecNumber>
    </recommendedName>
</protein>
<evidence type="ECO:0000313" key="12">
    <source>
        <dbReference type="Proteomes" id="UP000316621"/>
    </source>
</evidence>
<dbReference type="GO" id="GO:0002161">
    <property type="term" value="F:aminoacyl-tRNA deacylase activity"/>
    <property type="evidence" value="ECO:0007669"/>
    <property type="project" value="TreeGrafter"/>
</dbReference>
<dbReference type="InterPro" id="IPR018164">
    <property type="entry name" value="Ala-tRNA-synth_IIc_N"/>
</dbReference>
<evidence type="ECO:0000256" key="3">
    <source>
        <dbReference type="ARBA" id="ARBA00022555"/>
    </source>
</evidence>
<dbReference type="STRING" id="3469.A0A4Y7L8J5"/>
<dbReference type="InterPro" id="IPR050058">
    <property type="entry name" value="Ala-tRNA_ligase"/>
</dbReference>
<dbReference type="GO" id="GO:0005524">
    <property type="term" value="F:ATP binding"/>
    <property type="evidence" value="ECO:0007669"/>
    <property type="project" value="UniProtKB-KW"/>
</dbReference>
<dbReference type="CDD" id="cd06222">
    <property type="entry name" value="RNase_H_like"/>
    <property type="match status" value="1"/>
</dbReference>
<dbReference type="AlphaFoldDB" id="A0A4Y7L8J5"/>
<evidence type="ECO:0000256" key="7">
    <source>
        <dbReference type="ARBA" id="ARBA00022884"/>
    </source>
</evidence>
<dbReference type="PROSITE" id="PS50860">
    <property type="entry name" value="AA_TRNA_LIGASE_II_ALA"/>
    <property type="match status" value="1"/>
</dbReference>
<dbReference type="InterPro" id="IPR044730">
    <property type="entry name" value="RNase_H-like_dom_plant"/>
</dbReference>
<dbReference type="Pfam" id="PF01411">
    <property type="entry name" value="tRNA-synt_2c"/>
    <property type="match status" value="1"/>
</dbReference>
<dbReference type="SUPFAM" id="SSF53098">
    <property type="entry name" value="Ribonuclease H-like"/>
    <property type="match status" value="1"/>
</dbReference>
<dbReference type="OrthoDB" id="2423964at2759"/>
<evidence type="ECO:0000256" key="6">
    <source>
        <dbReference type="ARBA" id="ARBA00022840"/>
    </source>
</evidence>
<dbReference type="Gramene" id="RZC80940">
    <property type="protein sequence ID" value="RZC80940"/>
    <property type="gene ID" value="C5167_043501"/>
</dbReference>
<dbReference type="PANTHER" id="PTHR11777:SF9">
    <property type="entry name" value="ALANINE--TRNA LIGASE, CYTOPLASMIC"/>
    <property type="match status" value="1"/>
</dbReference>
<reference evidence="11 12" key="1">
    <citation type="journal article" date="2018" name="Science">
        <title>The opium poppy genome and morphinan production.</title>
        <authorList>
            <person name="Guo L."/>
            <person name="Winzer T."/>
            <person name="Yang X."/>
            <person name="Li Y."/>
            <person name="Ning Z."/>
            <person name="He Z."/>
            <person name="Teodor R."/>
            <person name="Lu Y."/>
            <person name="Bowser T.A."/>
            <person name="Graham I.A."/>
            <person name="Ye K."/>
        </authorList>
    </citation>
    <scope>NUCLEOTIDE SEQUENCE [LARGE SCALE GENOMIC DNA]</scope>
    <source>
        <strain evidence="12">cv. HN1</strain>
        <tissue evidence="11">Leaves</tissue>
    </source>
</reference>
<dbReference type="Pfam" id="PF13456">
    <property type="entry name" value="RVT_3"/>
    <property type="match status" value="1"/>
</dbReference>
<dbReference type="Proteomes" id="UP000316621">
    <property type="component" value="Chromosome 10"/>
</dbReference>
<keyword evidence="9" id="KW-0030">Aminoacyl-tRNA synthetase</keyword>
<accession>A0A4Y7L8J5</accession>
<dbReference type="Gene3D" id="3.30.930.10">
    <property type="entry name" value="Bira Bifunctional Protein, Domain 2"/>
    <property type="match status" value="1"/>
</dbReference>
<evidence type="ECO:0000256" key="4">
    <source>
        <dbReference type="ARBA" id="ARBA00022598"/>
    </source>
</evidence>
<dbReference type="GO" id="GO:0000049">
    <property type="term" value="F:tRNA binding"/>
    <property type="evidence" value="ECO:0007669"/>
    <property type="project" value="UniProtKB-KW"/>
</dbReference>
<dbReference type="InterPro" id="IPR018165">
    <property type="entry name" value="Ala-tRNA-synth_IIc_core"/>
</dbReference>
<dbReference type="PANTHER" id="PTHR11777">
    <property type="entry name" value="ALANYL-TRNA SYNTHETASE"/>
    <property type="match status" value="1"/>
</dbReference>